<feature type="domain" description="N-acetyltransferase" evidence="2">
    <location>
        <begin position="7"/>
        <end position="154"/>
    </location>
</feature>
<dbReference type="Proteomes" id="UP000077245">
    <property type="component" value="Unassembled WGS sequence"/>
</dbReference>
<accession>A0A166C277</accession>
<dbReference type="PANTHER" id="PTHR13947">
    <property type="entry name" value="GNAT FAMILY N-ACETYLTRANSFERASE"/>
    <property type="match status" value="1"/>
</dbReference>
<sequence length="154" mass="18504">MLDNNNLKFYYTDENNKNFIYLNNEQTFYYLNLLGTISVDYYNIYSPHDNYFVVIVFYNDQAIGCGAFREYSMDTVELKRVYVKEEYRNNKIGQKIVLELERIAKEKGYKFIVLETNINMPEAIRFYDKLKYLLIENYDPFIGISSCVCMKKRL</sequence>
<dbReference type="STRING" id="49547.MBCUR_16820"/>
<protein>
    <submittedName>
        <fullName evidence="3">Acetyltransferase (GNAT) family protein</fullName>
    </submittedName>
</protein>
<gene>
    <name evidence="3" type="ORF">MBCUR_16820</name>
</gene>
<comment type="caution">
    <text evidence="3">The sequence shown here is derived from an EMBL/GenBank/DDBJ whole genome shotgun (WGS) entry which is preliminary data.</text>
</comment>
<dbReference type="PROSITE" id="PS51186">
    <property type="entry name" value="GNAT"/>
    <property type="match status" value="1"/>
</dbReference>
<proteinExistence type="predicted"/>
<evidence type="ECO:0000259" key="2">
    <source>
        <dbReference type="PROSITE" id="PS51186"/>
    </source>
</evidence>
<dbReference type="Pfam" id="PF00583">
    <property type="entry name" value="Acetyltransf_1"/>
    <property type="match status" value="1"/>
</dbReference>
<dbReference type="InterPro" id="IPR050769">
    <property type="entry name" value="NAT_camello-type"/>
</dbReference>
<dbReference type="GO" id="GO:0008080">
    <property type="term" value="F:N-acetyltransferase activity"/>
    <property type="evidence" value="ECO:0007669"/>
    <property type="project" value="InterPro"/>
</dbReference>
<dbReference type="RefSeq" id="WP_067092466.1">
    <property type="nucleotide sequence ID" value="NZ_LWMV01000203.1"/>
</dbReference>
<dbReference type="Gene3D" id="3.40.630.30">
    <property type="match status" value="1"/>
</dbReference>
<dbReference type="OrthoDB" id="125295at2157"/>
<evidence type="ECO:0000313" key="3">
    <source>
        <dbReference type="EMBL" id="KZX10767.1"/>
    </source>
</evidence>
<dbReference type="PATRIC" id="fig|49547.3.peg.1789"/>
<dbReference type="EMBL" id="LWMV01000203">
    <property type="protein sequence ID" value="KZX10767.1"/>
    <property type="molecule type" value="Genomic_DNA"/>
</dbReference>
<organism evidence="3 4">
    <name type="scientific">Methanobrevibacter curvatus</name>
    <dbReference type="NCBI Taxonomy" id="49547"/>
    <lineage>
        <taxon>Archaea</taxon>
        <taxon>Methanobacteriati</taxon>
        <taxon>Methanobacteriota</taxon>
        <taxon>Methanomada group</taxon>
        <taxon>Methanobacteria</taxon>
        <taxon>Methanobacteriales</taxon>
        <taxon>Methanobacteriaceae</taxon>
        <taxon>Methanobrevibacter</taxon>
    </lineage>
</organism>
<reference evidence="3 4" key="1">
    <citation type="submission" date="2016-04" db="EMBL/GenBank/DDBJ databases">
        <title>Genome sequence of Methanobrevibacter curvatus DSM 11111.</title>
        <authorList>
            <person name="Poehlein A."/>
            <person name="Seedorf H."/>
            <person name="Daniel R."/>
        </authorList>
    </citation>
    <scope>NUCLEOTIDE SEQUENCE [LARGE SCALE GENOMIC DNA]</scope>
    <source>
        <strain evidence="3 4">DSM 11111</strain>
    </source>
</reference>
<evidence type="ECO:0000313" key="4">
    <source>
        <dbReference type="Proteomes" id="UP000077245"/>
    </source>
</evidence>
<dbReference type="PANTHER" id="PTHR13947:SF37">
    <property type="entry name" value="LD18367P"/>
    <property type="match status" value="1"/>
</dbReference>
<keyword evidence="4" id="KW-1185">Reference proteome</keyword>
<dbReference type="InterPro" id="IPR000182">
    <property type="entry name" value="GNAT_dom"/>
</dbReference>
<name>A0A166C277_9EURY</name>
<keyword evidence="1 3" id="KW-0808">Transferase</keyword>
<evidence type="ECO:0000256" key="1">
    <source>
        <dbReference type="ARBA" id="ARBA00022679"/>
    </source>
</evidence>
<dbReference type="AlphaFoldDB" id="A0A166C277"/>
<dbReference type="CDD" id="cd04301">
    <property type="entry name" value="NAT_SF"/>
    <property type="match status" value="1"/>
</dbReference>
<dbReference type="InterPro" id="IPR016181">
    <property type="entry name" value="Acyl_CoA_acyltransferase"/>
</dbReference>
<dbReference type="SUPFAM" id="SSF55729">
    <property type="entry name" value="Acyl-CoA N-acyltransferases (Nat)"/>
    <property type="match status" value="1"/>
</dbReference>